<keyword evidence="1" id="KW-1133">Transmembrane helix</keyword>
<evidence type="ECO:0000313" key="2">
    <source>
        <dbReference type="EMBL" id="MTV64372.1"/>
    </source>
</evidence>
<dbReference type="EMBL" id="WNHJ01000649">
    <property type="protein sequence ID" value="MTV64372.1"/>
    <property type="molecule type" value="Genomic_DNA"/>
</dbReference>
<keyword evidence="1" id="KW-0472">Membrane</keyword>
<name>A0A6G2D741_STREE</name>
<feature type="transmembrane region" description="Helical" evidence="1">
    <location>
        <begin position="12"/>
        <end position="30"/>
    </location>
</feature>
<sequence length="58" mass="5956">MKVHIQPDKILHYSAGGGCALAGILLALLAQPLGLSASPLLAGLLVCFMAAIGREAWN</sequence>
<keyword evidence="1" id="KW-0812">Transmembrane</keyword>
<evidence type="ECO:0000256" key="1">
    <source>
        <dbReference type="SAM" id="Phobius"/>
    </source>
</evidence>
<gene>
    <name evidence="2" type="ORF">GM539_13635</name>
</gene>
<feature type="transmembrane region" description="Helical" evidence="1">
    <location>
        <begin position="36"/>
        <end position="53"/>
    </location>
</feature>
<proteinExistence type="predicted"/>
<accession>A0A6G2D741</accession>
<reference evidence="2 3" key="1">
    <citation type="submission" date="2019-11" db="EMBL/GenBank/DDBJ databases">
        <title>Growth characteristics of pneumococcus vary with the chemical composition of the capsule and with environmental conditions.</title>
        <authorList>
            <person name="Tothpal A."/>
            <person name="Desobry K."/>
            <person name="Joshi S."/>
            <person name="Wyllie A.L."/>
            <person name="Weinberger D.M."/>
        </authorList>
    </citation>
    <scope>NUCLEOTIDE SEQUENCE [LARGE SCALE GENOMIC DNA]</scope>
    <source>
        <strain evidence="3">pnumococcus22F</strain>
    </source>
</reference>
<feature type="non-terminal residue" evidence="2">
    <location>
        <position position="58"/>
    </location>
</feature>
<comment type="caution">
    <text evidence="2">The sequence shown here is derived from an EMBL/GenBank/DDBJ whole genome shotgun (WGS) entry which is preliminary data.</text>
</comment>
<organism evidence="2 3">
    <name type="scientific">Streptococcus pneumoniae</name>
    <dbReference type="NCBI Taxonomy" id="1313"/>
    <lineage>
        <taxon>Bacteria</taxon>
        <taxon>Bacillati</taxon>
        <taxon>Bacillota</taxon>
        <taxon>Bacilli</taxon>
        <taxon>Lactobacillales</taxon>
        <taxon>Streptococcaceae</taxon>
        <taxon>Streptococcus</taxon>
    </lineage>
</organism>
<protein>
    <submittedName>
        <fullName evidence="2">Uncharacterized protein</fullName>
    </submittedName>
</protein>
<dbReference type="Proteomes" id="UP000474228">
    <property type="component" value="Unassembled WGS sequence"/>
</dbReference>
<dbReference type="AlphaFoldDB" id="A0A6G2D741"/>
<evidence type="ECO:0000313" key="3">
    <source>
        <dbReference type="Proteomes" id="UP000474228"/>
    </source>
</evidence>